<keyword evidence="4 14" id="KW-0378">Hydrolase</keyword>
<gene>
    <name evidence="17" type="ORF">IAB27_02360</name>
</gene>
<dbReference type="InterPro" id="IPR014016">
    <property type="entry name" value="UvrD-like_ATP-bd"/>
</dbReference>
<dbReference type="Proteomes" id="UP000886786">
    <property type="component" value="Unassembled WGS sequence"/>
</dbReference>
<evidence type="ECO:0000256" key="6">
    <source>
        <dbReference type="ARBA" id="ARBA00022839"/>
    </source>
</evidence>
<dbReference type="GO" id="GO:0043138">
    <property type="term" value="F:3'-5' DNA helicase activity"/>
    <property type="evidence" value="ECO:0007669"/>
    <property type="project" value="UniProtKB-EC"/>
</dbReference>
<evidence type="ECO:0000256" key="8">
    <source>
        <dbReference type="ARBA" id="ARBA00023125"/>
    </source>
</evidence>
<evidence type="ECO:0000256" key="11">
    <source>
        <dbReference type="ARBA" id="ARBA00034617"/>
    </source>
</evidence>
<keyword evidence="7 14" id="KW-0067">ATP-binding</keyword>
<evidence type="ECO:0000313" key="18">
    <source>
        <dbReference type="Proteomes" id="UP000886786"/>
    </source>
</evidence>
<dbReference type="PANTHER" id="PTHR11070">
    <property type="entry name" value="UVRD / RECB / PCRA DNA HELICASE FAMILY MEMBER"/>
    <property type="match status" value="1"/>
</dbReference>
<dbReference type="PROSITE" id="PS51198">
    <property type="entry name" value="UVRD_HELICASE_ATP_BIND"/>
    <property type="match status" value="1"/>
</dbReference>
<dbReference type="AlphaFoldDB" id="A0A9D0ZQ94"/>
<evidence type="ECO:0000256" key="7">
    <source>
        <dbReference type="ARBA" id="ARBA00022840"/>
    </source>
</evidence>
<dbReference type="GO" id="GO:0005524">
    <property type="term" value="F:ATP binding"/>
    <property type="evidence" value="ECO:0007669"/>
    <property type="project" value="UniProtKB-UniRule"/>
</dbReference>
<dbReference type="PANTHER" id="PTHR11070:SF48">
    <property type="entry name" value="ATP-DEPENDENT HELICASE_NUCLEASE SUBUNIT A"/>
    <property type="match status" value="1"/>
</dbReference>
<keyword evidence="2 14" id="KW-0547">Nucleotide-binding</keyword>
<dbReference type="EMBL" id="DVFV01000042">
    <property type="protein sequence ID" value="HIQ90456.1"/>
    <property type="molecule type" value="Genomic_DNA"/>
</dbReference>
<dbReference type="SUPFAM" id="SSF52980">
    <property type="entry name" value="Restriction endonuclease-like"/>
    <property type="match status" value="1"/>
</dbReference>
<feature type="domain" description="UvrD-like helicase C-terminal" evidence="16">
    <location>
        <begin position="454"/>
        <end position="722"/>
    </location>
</feature>
<dbReference type="GO" id="GO:0000725">
    <property type="term" value="P:recombinational repair"/>
    <property type="evidence" value="ECO:0007669"/>
    <property type="project" value="TreeGrafter"/>
</dbReference>
<reference evidence="17" key="2">
    <citation type="journal article" date="2021" name="PeerJ">
        <title>Extensive microbial diversity within the chicken gut microbiome revealed by metagenomics and culture.</title>
        <authorList>
            <person name="Gilroy R."/>
            <person name="Ravi A."/>
            <person name="Getino M."/>
            <person name="Pursley I."/>
            <person name="Horton D.L."/>
            <person name="Alikhan N.F."/>
            <person name="Baker D."/>
            <person name="Gharbi K."/>
            <person name="Hall N."/>
            <person name="Watson M."/>
            <person name="Adriaenssens E.M."/>
            <person name="Foster-Nyarko E."/>
            <person name="Jarju S."/>
            <person name="Secka A."/>
            <person name="Antonio M."/>
            <person name="Oren A."/>
            <person name="Chaudhuri R.R."/>
            <person name="La Ragione R."/>
            <person name="Hildebrand F."/>
            <person name="Pallen M.J."/>
        </authorList>
    </citation>
    <scope>NUCLEOTIDE SEQUENCE</scope>
    <source>
        <strain evidence="17">CHK147-3167</strain>
    </source>
</reference>
<dbReference type="InterPro" id="IPR014017">
    <property type="entry name" value="DNA_helicase_UvrD-like_C"/>
</dbReference>
<evidence type="ECO:0000259" key="15">
    <source>
        <dbReference type="PROSITE" id="PS51198"/>
    </source>
</evidence>
<dbReference type="PROSITE" id="PS51217">
    <property type="entry name" value="UVRD_HELICASE_CTER"/>
    <property type="match status" value="1"/>
</dbReference>
<evidence type="ECO:0000256" key="9">
    <source>
        <dbReference type="ARBA" id="ARBA00023204"/>
    </source>
</evidence>
<dbReference type="GO" id="GO:0005829">
    <property type="term" value="C:cytosol"/>
    <property type="evidence" value="ECO:0007669"/>
    <property type="project" value="TreeGrafter"/>
</dbReference>
<dbReference type="InterPro" id="IPR011604">
    <property type="entry name" value="PDDEXK-like_dom_sf"/>
</dbReference>
<dbReference type="Pfam" id="PF13361">
    <property type="entry name" value="UvrD_C"/>
    <property type="match status" value="1"/>
</dbReference>
<dbReference type="GO" id="GO:0003677">
    <property type="term" value="F:DNA binding"/>
    <property type="evidence" value="ECO:0007669"/>
    <property type="project" value="UniProtKB-KW"/>
</dbReference>
<evidence type="ECO:0000256" key="5">
    <source>
        <dbReference type="ARBA" id="ARBA00022806"/>
    </source>
</evidence>
<dbReference type="Gene3D" id="3.40.50.300">
    <property type="entry name" value="P-loop containing nucleotide triphosphate hydrolases"/>
    <property type="match status" value="4"/>
</dbReference>
<evidence type="ECO:0000259" key="16">
    <source>
        <dbReference type="PROSITE" id="PS51217"/>
    </source>
</evidence>
<dbReference type="SUPFAM" id="SSF52540">
    <property type="entry name" value="P-loop containing nucleoside triphosphate hydrolases"/>
    <property type="match status" value="1"/>
</dbReference>
<keyword evidence="6" id="KW-0269">Exonuclease</keyword>
<evidence type="ECO:0000256" key="10">
    <source>
        <dbReference type="ARBA" id="ARBA00023235"/>
    </source>
</evidence>
<dbReference type="GO" id="GO:0004527">
    <property type="term" value="F:exonuclease activity"/>
    <property type="evidence" value="ECO:0007669"/>
    <property type="project" value="UniProtKB-KW"/>
</dbReference>
<dbReference type="InterPro" id="IPR027417">
    <property type="entry name" value="P-loop_NTPase"/>
</dbReference>
<evidence type="ECO:0000256" key="1">
    <source>
        <dbReference type="ARBA" id="ARBA00022722"/>
    </source>
</evidence>
<evidence type="ECO:0000256" key="4">
    <source>
        <dbReference type="ARBA" id="ARBA00022801"/>
    </source>
</evidence>
<dbReference type="GO" id="GO:0033202">
    <property type="term" value="C:DNA helicase complex"/>
    <property type="evidence" value="ECO:0007669"/>
    <property type="project" value="TreeGrafter"/>
</dbReference>
<evidence type="ECO:0000256" key="12">
    <source>
        <dbReference type="ARBA" id="ARBA00034808"/>
    </source>
</evidence>
<protein>
    <recommendedName>
        <fullName evidence="12">DNA 3'-5' helicase</fullName>
        <ecNumber evidence="12">5.6.2.4</ecNumber>
    </recommendedName>
</protein>
<evidence type="ECO:0000256" key="14">
    <source>
        <dbReference type="PROSITE-ProRule" id="PRU00560"/>
    </source>
</evidence>
<evidence type="ECO:0000313" key="17">
    <source>
        <dbReference type="EMBL" id="HIQ90456.1"/>
    </source>
</evidence>
<dbReference type="Pfam" id="PF00580">
    <property type="entry name" value="UvrD-helicase"/>
    <property type="match status" value="1"/>
</dbReference>
<comment type="catalytic activity">
    <reaction evidence="13">
        <text>ATP + H2O = ADP + phosphate + H(+)</text>
        <dbReference type="Rhea" id="RHEA:13065"/>
        <dbReference type="ChEBI" id="CHEBI:15377"/>
        <dbReference type="ChEBI" id="CHEBI:15378"/>
        <dbReference type="ChEBI" id="CHEBI:30616"/>
        <dbReference type="ChEBI" id="CHEBI:43474"/>
        <dbReference type="ChEBI" id="CHEBI:456216"/>
        <dbReference type="EC" id="5.6.2.4"/>
    </reaction>
</comment>
<accession>A0A9D0ZQ94</accession>
<dbReference type="Gene3D" id="3.90.320.10">
    <property type="match status" value="1"/>
</dbReference>
<keyword evidence="8" id="KW-0238">DNA-binding</keyword>
<keyword evidence="9" id="KW-0234">DNA repair</keyword>
<keyword evidence="1" id="KW-0540">Nuclease</keyword>
<dbReference type="InterPro" id="IPR000212">
    <property type="entry name" value="DNA_helicase_UvrD/REP"/>
</dbReference>
<keyword evidence="5 14" id="KW-0347">Helicase</keyword>
<evidence type="ECO:0000256" key="3">
    <source>
        <dbReference type="ARBA" id="ARBA00022763"/>
    </source>
</evidence>
<dbReference type="InterPro" id="IPR011335">
    <property type="entry name" value="Restrct_endonuc-II-like"/>
</dbReference>
<comment type="caution">
    <text evidence="17">The sequence shown here is derived from an EMBL/GenBank/DDBJ whole genome shotgun (WGS) entry which is preliminary data.</text>
</comment>
<feature type="binding site" evidence="14">
    <location>
        <begin position="23"/>
        <end position="30"/>
    </location>
    <ligand>
        <name>ATP</name>
        <dbReference type="ChEBI" id="CHEBI:30616"/>
    </ligand>
</feature>
<organism evidence="17 18">
    <name type="scientific">Candidatus Coprosoma intestinipullorum</name>
    <dbReference type="NCBI Taxonomy" id="2840752"/>
    <lineage>
        <taxon>Bacteria</taxon>
        <taxon>Bacillati</taxon>
        <taxon>Bacillota</taxon>
        <taxon>Bacillota incertae sedis</taxon>
        <taxon>Candidatus Coprosoma</taxon>
    </lineage>
</organism>
<feature type="domain" description="UvrD-like helicase ATP-binding" evidence="15">
    <location>
        <begin position="2"/>
        <end position="426"/>
    </location>
</feature>
<dbReference type="EC" id="5.6.2.4" evidence="12"/>
<name>A0A9D0ZQ94_9FIRM</name>
<evidence type="ECO:0000256" key="13">
    <source>
        <dbReference type="ARBA" id="ARBA00048988"/>
    </source>
</evidence>
<sequence length="1038" mass="121411">MPKWTNEQSLAINEKGTNIIVSAGAGSGKTAVLSERVLTHLKNGVHIDELLILTFTNAAAAEMKQRIRKKIKDVDSLKPELDKIDSAPITTFDAYALSLVKKYSHLLNISSNISIIDSSIISIQKSHYLDEIFESYYEKEDPKFLKFIGDFSLKDDESIKKNILKLNSKLDNLYNKDEYLKIYLDNYFTEEKLNEYLETYLKLINHKKDDLKYQIKNLSYYLDGDYITKLEETLINLLNAKTYDEIKKSIPERLPNLPRGSEEEAKALKKNLSETLKEISELTKYENEEEIINSIAKTKDYISVIIEIILKLDEKVNKYKQEENMYEFIDISRKAINLLETHPEVCESLKNKYYEILIDEYQDTNDLQELFTSYISKNNTYMVGDIKQSIYRFRNTNPELFKSKYEKYSKKDNGIKIDLNKNFRSRSTVLNDINQMFNQIMDTKIGGADYIESHQMIFGNTSYESINKENYDLEILNYPLPEDKKFSNEEIEIFTIAKDIKNKINNNFEIMDPDTNNPRPVTYSDFVILIDRATAFENYKKVFEYLNIPLTIYRDKAITSSLEITLLKNIYNLILKIKNHKYDAEFKHSFISLSRSYLFEIDDNTIFNTILNKNYRDTEIYQKCLNLLQNIEEKTNEQLIYEIIKEFNFYEKSIKVGDIESHLSVLEAIIKISENCDSLGYTIEDFYNYLSEVLETGLDIKLSFSKGESESVKIMTIHASKGLEFPVCYYSGLSKKFNIDDLKSPFYFSEKYGFIVPYFDKTPKNTILKTLLKNEYIEDEISEKLRLFYVALTRAREKMIIVTHLNLESLSYKDGGIISDEIRLKYHSFLDFLNSIVHSLDKNITPVDVSSINLTKDYNLSSKTLTKEKPEITEKLNVRELNIKSNIIETSHFSKNVNKLETKEEKKNIEMGLHMHKIFEDINLLNPDYSKLSEFSQNKVKAFINTKILDGALDIYKEYEFIYLDQDEEKHGIIDLLITKKDKNIIVDYKLKNISDEAYISQLNGYKKYIESITNKQTEIYLYSILDETLQDMTKVPN</sequence>
<evidence type="ECO:0000256" key="2">
    <source>
        <dbReference type="ARBA" id="ARBA00022741"/>
    </source>
</evidence>
<keyword evidence="3" id="KW-0227">DNA damage</keyword>
<proteinExistence type="predicted"/>
<comment type="catalytic activity">
    <reaction evidence="11">
        <text>Couples ATP hydrolysis with the unwinding of duplex DNA by translocating in the 3'-5' direction.</text>
        <dbReference type="EC" id="5.6.2.4"/>
    </reaction>
</comment>
<keyword evidence="10" id="KW-0413">Isomerase</keyword>
<reference evidence="17" key="1">
    <citation type="submission" date="2020-10" db="EMBL/GenBank/DDBJ databases">
        <authorList>
            <person name="Gilroy R."/>
        </authorList>
    </citation>
    <scope>NUCLEOTIDE SEQUENCE</scope>
    <source>
        <strain evidence="17">CHK147-3167</strain>
    </source>
</reference>